<organism evidence="4">
    <name type="scientific">Salvia splendens</name>
    <name type="common">Scarlet sage</name>
    <dbReference type="NCBI Taxonomy" id="180675"/>
    <lineage>
        <taxon>Eukaryota</taxon>
        <taxon>Viridiplantae</taxon>
        <taxon>Streptophyta</taxon>
        <taxon>Embryophyta</taxon>
        <taxon>Tracheophyta</taxon>
        <taxon>Spermatophyta</taxon>
        <taxon>Magnoliopsida</taxon>
        <taxon>eudicotyledons</taxon>
        <taxon>Gunneridae</taxon>
        <taxon>Pentapetalae</taxon>
        <taxon>asterids</taxon>
        <taxon>lamiids</taxon>
        <taxon>Lamiales</taxon>
        <taxon>Lamiaceae</taxon>
        <taxon>Nepetoideae</taxon>
        <taxon>Mentheae</taxon>
        <taxon>Salviinae</taxon>
        <taxon>Salvia</taxon>
        <taxon>Salvia subgen. Calosphace</taxon>
        <taxon>core Calosphace</taxon>
    </lineage>
</organism>
<dbReference type="AlphaFoldDB" id="A0A8X8Y8F9"/>
<evidence type="ECO:0000256" key="1">
    <source>
        <dbReference type="ARBA" id="ARBA00022723"/>
    </source>
</evidence>
<dbReference type="Pfam" id="PF14226">
    <property type="entry name" value="DIOX_N"/>
    <property type="match status" value="1"/>
</dbReference>
<dbReference type="GO" id="GO:0046872">
    <property type="term" value="F:metal ion binding"/>
    <property type="evidence" value="ECO:0007669"/>
    <property type="project" value="UniProtKB-KW"/>
</dbReference>
<dbReference type="GO" id="GO:0016706">
    <property type="term" value="F:2-oxoglutarate-dependent dioxygenase activity"/>
    <property type="evidence" value="ECO:0007669"/>
    <property type="project" value="UniProtKB-ARBA"/>
</dbReference>
<accession>A0A8X8Y8F9</accession>
<keyword evidence="1" id="KW-0479">Metal-binding</keyword>
<reference evidence="4" key="1">
    <citation type="submission" date="2018-01" db="EMBL/GenBank/DDBJ databases">
        <authorList>
            <person name="Mao J.F."/>
        </authorList>
    </citation>
    <scope>NUCLEOTIDE SEQUENCE</scope>
    <source>
        <strain evidence="4">Huo1</strain>
        <tissue evidence="4">Leaf</tissue>
    </source>
</reference>
<evidence type="ECO:0000256" key="2">
    <source>
        <dbReference type="ARBA" id="ARBA00023004"/>
    </source>
</evidence>
<proteinExistence type="predicted"/>
<keyword evidence="2" id="KW-0408">Iron</keyword>
<evidence type="ECO:0000313" key="5">
    <source>
        <dbReference type="Proteomes" id="UP000298416"/>
    </source>
</evidence>
<evidence type="ECO:0000259" key="3">
    <source>
        <dbReference type="Pfam" id="PF14226"/>
    </source>
</evidence>
<protein>
    <recommendedName>
        <fullName evidence="3">Non-haem dioxygenase N-terminal domain-containing protein</fullName>
    </recommendedName>
</protein>
<gene>
    <name evidence="4" type="ORF">SASPL_110205</name>
</gene>
<evidence type="ECO:0000313" key="4">
    <source>
        <dbReference type="EMBL" id="KAG6425992.1"/>
    </source>
</evidence>
<dbReference type="SUPFAM" id="SSF51197">
    <property type="entry name" value="Clavaminate synthase-like"/>
    <property type="match status" value="1"/>
</dbReference>
<dbReference type="PANTHER" id="PTHR47990">
    <property type="entry name" value="2-OXOGLUTARATE (2OG) AND FE(II)-DEPENDENT OXYGENASE SUPERFAMILY PROTEIN-RELATED"/>
    <property type="match status" value="1"/>
</dbReference>
<dbReference type="Gene3D" id="2.60.120.330">
    <property type="entry name" value="B-lactam Antibiotic, Isopenicillin N Synthase, Chain"/>
    <property type="match status" value="1"/>
</dbReference>
<keyword evidence="5" id="KW-1185">Reference proteome</keyword>
<dbReference type="Proteomes" id="UP000298416">
    <property type="component" value="Unassembled WGS sequence"/>
</dbReference>
<dbReference type="InterPro" id="IPR050231">
    <property type="entry name" value="Iron_ascorbate_oxido_reductase"/>
</dbReference>
<sequence length="222" mass="25404">MVIPNRMTIQAKKWNKVSETHTLSLTHTQDQSTMGSETVHKLAVIEFTDKNTNPETESWPETCKKVVDALEKYGCFVAIYDKLTQEIHKQVFESLQNLFTLPTQTKVQNKSSKPLYGYVGQIPFLPLFESMGIDDAHTNRGIQDFSNVMWPNGNPTFCENLVAYTKLAAELDKVVVRMVFEGYGVGKHYEWYEGSANYLCRVMKYREPKIGENKMAFVSHTS</sequence>
<name>A0A8X8Y8F9_SALSN</name>
<comment type="caution">
    <text evidence="4">The sequence shown here is derived from an EMBL/GenBank/DDBJ whole genome shotgun (WGS) entry which is preliminary data.</text>
</comment>
<dbReference type="EMBL" id="PNBA02000004">
    <property type="protein sequence ID" value="KAG6425992.1"/>
    <property type="molecule type" value="Genomic_DNA"/>
</dbReference>
<dbReference type="InterPro" id="IPR026992">
    <property type="entry name" value="DIOX_N"/>
</dbReference>
<reference evidence="4" key="2">
    <citation type="submission" date="2020-08" db="EMBL/GenBank/DDBJ databases">
        <title>Plant Genome Project.</title>
        <authorList>
            <person name="Zhang R.-G."/>
        </authorList>
    </citation>
    <scope>NUCLEOTIDE SEQUENCE</scope>
    <source>
        <strain evidence="4">Huo1</strain>
        <tissue evidence="4">Leaf</tissue>
    </source>
</reference>
<feature type="domain" description="Non-haem dioxygenase N-terminal" evidence="3">
    <location>
        <begin position="45"/>
        <end position="119"/>
    </location>
</feature>
<dbReference type="InterPro" id="IPR027443">
    <property type="entry name" value="IPNS-like_sf"/>
</dbReference>